<keyword evidence="4" id="KW-1185">Reference proteome</keyword>
<evidence type="ECO:0000259" key="2">
    <source>
        <dbReference type="SMART" id="SM00014"/>
    </source>
</evidence>
<dbReference type="Proteomes" id="UP000198575">
    <property type="component" value="Unassembled WGS sequence"/>
</dbReference>
<organism evidence="3 4">
    <name type="scientific">Dokdonella immobilis</name>
    <dbReference type="NCBI Taxonomy" id="578942"/>
    <lineage>
        <taxon>Bacteria</taxon>
        <taxon>Pseudomonadati</taxon>
        <taxon>Pseudomonadota</taxon>
        <taxon>Gammaproteobacteria</taxon>
        <taxon>Lysobacterales</taxon>
        <taxon>Rhodanobacteraceae</taxon>
        <taxon>Dokdonella</taxon>
    </lineage>
</organism>
<feature type="transmembrane region" description="Helical" evidence="1">
    <location>
        <begin position="87"/>
        <end position="108"/>
    </location>
</feature>
<evidence type="ECO:0000256" key="1">
    <source>
        <dbReference type="SAM" id="Phobius"/>
    </source>
</evidence>
<evidence type="ECO:0000313" key="3">
    <source>
        <dbReference type="EMBL" id="SFN17070.1"/>
    </source>
</evidence>
<protein>
    <submittedName>
        <fullName evidence="3">PAP2 superfamily protein</fullName>
    </submittedName>
</protein>
<dbReference type="EMBL" id="FOVF01000006">
    <property type="protein sequence ID" value="SFN17070.1"/>
    <property type="molecule type" value="Genomic_DNA"/>
</dbReference>
<evidence type="ECO:0000313" key="4">
    <source>
        <dbReference type="Proteomes" id="UP000198575"/>
    </source>
</evidence>
<name>A0A1I4WVD1_9GAMM</name>
<keyword evidence="1" id="KW-0812">Transmembrane</keyword>
<feature type="transmembrane region" description="Helical" evidence="1">
    <location>
        <begin position="128"/>
        <end position="152"/>
    </location>
</feature>
<feature type="transmembrane region" description="Helical" evidence="1">
    <location>
        <begin position="58"/>
        <end position="78"/>
    </location>
</feature>
<dbReference type="STRING" id="578942.SAMN05216289_10650"/>
<feature type="domain" description="Phosphatidic acid phosphatase type 2/haloperoxidase" evidence="2">
    <location>
        <begin position="94"/>
        <end position="202"/>
    </location>
</feature>
<keyword evidence="1" id="KW-0472">Membrane</keyword>
<dbReference type="Gene3D" id="1.20.144.10">
    <property type="entry name" value="Phosphatidic acid phosphatase type 2/haloperoxidase"/>
    <property type="match status" value="1"/>
</dbReference>
<accession>A0A1I4WVD1</accession>
<reference evidence="3 4" key="1">
    <citation type="submission" date="2016-10" db="EMBL/GenBank/DDBJ databases">
        <authorList>
            <person name="de Groot N.N."/>
        </authorList>
    </citation>
    <scope>NUCLEOTIDE SEQUENCE [LARGE SCALE GENOMIC DNA]</scope>
    <source>
        <strain evidence="3 4">CGMCC 1.7659</strain>
    </source>
</reference>
<dbReference type="InterPro" id="IPR036938">
    <property type="entry name" value="PAP2/HPO_sf"/>
</dbReference>
<dbReference type="SUPFAM" id="SSF48317">
    <property type="entry name" value="Acid phosphatase/Vanadium-dependent haloperoxidase"/>
    <property type="match status" value="1"/>
</dbReference>
<dbReference type="Pfam" id="PF01569">
    <property type="entry name" value="PAP2"/>
    <property type="match status" value="1"/>
</dbReference>
<dbReference type="InterPro" id="IPR000326">
    <property type="entry name" value="PAP2/HPO"/>
</dbReference>
<feature type="transmembrane region" description="Helical" evidence="1">
    <location>
        <begin position="183"/>
        <end position="205"/>
    </location>
</feature>
<keyword evidence="1" id="KW-1133">Transmembrane helix</keyword>
<feature type="transmembrane region" description="Helical" evidence="1">
    <location>
        <begin position="159"/>
        <end position="177"/>
    </location>
</feature>
<gene>
    <name evidence="3" type="ORF">SAMN05216289_10650</name>
</gene>
<dbReference type="AlphaFoldDB" id="A0A1I4WVD1"/>
<sequence length="212" mass="22584">MNQRFLLATAMISATLVAIGLLAVDIPLAHWIHASGHENAAPFVVGLATLDGVVGIHISYWLASVVCVALGLAGLALAQRSRLPRALAIAILCAGIVQAATIGTMMLGKNVFGRLRPQQLFESGDWSAIWFSAGGSFPSGHASFYFGLFLPLAASAPRTWQRVGLILVPIFVALARIDMSRHFLSDVASSALVASAWSLLMVAAIRRWRPVQ</sequence>
<dbReference type="SMART" id="SM00014">
    <property type="entry name" value="acidPPc"/>
    <property type="match status" value="1"/>
</dbReference>
<proteinExistence type="predicted"/>
<dbReference type="RefSeq" id="WP_175497939.1">
    <property type="nucleotide sequence ID" value="NZ_FOVF01000006.1"/>
</dbReference>